<dbReference type="SUPFAM" id="SSF51735">
    <property type="entry name" value="NAD(P)-binding Rossmann-fold domains"/>
    <property type="match status" value="1"/>
</dbReference>
<dbReference type="InterPro" id="IPR051203">
    <property type="entry name" value="Polysaccharide_Synthase-Rel"/>
</dbReference>
<reference evidence="3" key="1">
    <citation type="submission" date="2021-04" db="EMBL/GenBank/DDBJ databases">
        <title>Genome based classification of Actinospica acidithermotolerans sp. nov., an actinobacterium isolated from an Indonesian hot spring.</title>
        <authorList>
            <person name="Kusuma A.B."/>
            <person name="Putra K.E."/>
            <person name="Nafisah S."/>
            <person name="Loh J."/>
            <person name="Nouioui I."/>
            <person name="Goodfellow M."/>
        </authorList>
    </citation>
    <scope>NUCLEOTIDE SEQUENCE</scope>
    <source>
        <strain evidence="3">DSM 45618</strain>
    </source>
</reference>
<dbReference type="Gene3D" id="3.40.50.720">
    <property type="entry name" value="NAD(P)-binding Rossmann-like Domain"/>
    <property type="match status" value="1"/>
</dbReference>
<dbReference type="EC" id="4.2.1.115" evidence="3"/>
<proteinExistence type="inferred from homology"/>
<organism evidence="3 4">
    <name type="scientific">Actinocrinis puniceicyclus</name>
    <dbReference type="NCBI Taxonomy" id="977794"/>
    <lineage>
        <taxon>Bacteria</taxon>
        <taxon>Bacillati</taxon>
        <taxon>Actinomycetota</taxon>
        <taxon>Actinomycetes</taxon>
        <taxon>Catenulisporales</taxon>
        <taxon>Actinospicaceae</taxon>
        <taxon>Actinocrinis</taxon>
    </lineage>
</organism>
<feature type="domain" description="Polysaccharide biosynthesis protein CapD-like" evidence="2">
    <location>
        <begin position="14"/>
        <end position="284"/>
    </location>
</feature>
<keyword evidence="4" id="KW-1185">Reference proteome</keyword>
<keyword evidence="3" id="KW-0456">Lyase</keyword>
<dbReference type="PANTHER" id="PTHR43318">
    <property type="entry name" value="UDP-N-ACETYLGLUCOSAMINE 4,6-DEHYDRATASE"/>
    <property type="match status" value="1"/>
</dbReference>
<evidence type="ECO:0000256" key="1">
    <source>
        <dbReference type="ARBA" id="ARBA00007430"/>
    </source>
</evidence>
<dbReference type="InterPro" id="IPR003869">
    <property type="entry name" value="Polysac_CapD-like"/>
</dbReference>
<protein>
    <submittedName>
        <fullName evidence="3">UDP-N-acetylglucosamine 4,6-dehydratase (Inverting)</fullName>
        <ecNumber evidence="3">4.2.1.115</ecNumber>
    </submittedName>
</protein>
<dbReference type="InterPro" id="IPR036291">
    <property type="entry name" value="NAD(P)-bd_dom_sf"/>
</dbReference>
<dbReference type="CDD" id="cd05237">
    <property type="entry name" value="UDP_invert_4-6DH_SDR_e"/>
    <property type="match status" value="1"/>
</dbReference>
<comment type="caution">
    <text evidence="3">The sequence shown here is derived from an EMBL/GenBank/DDBJ whole genome shotgun (WGS) entry which is preliminary data.</text>
</comment>
<dbReference type="NCBIfam" id="TIGR03589">
    <property type="entry name" value="PseB"/>
    <property type="match status" value="1"/>
</dbReference>
<dbReference type="GO" id="GO:0016829">
    <property type="term" value="F:lyase activity"/>
    <property type="evidence" value="ECO:0007669"/>
    <property type="project" value="UniProtKB-KW"/>
</dbReference>
<dbReference type="EMBL" id="JAGSXH010000124">
    <property type="protein sequence ID" value="MBS2966141.1"/>
    <property type="molecule type" value="Genomic_DNA"/>
</dbReference>
<dbReference type="RefSeq" id="WP_211470924.1">
    <property type="nucleotide sequence ID" value="NZ_JAGSXH010000124.1"/>
</dbReference>
<dbReference type="InterPro" id="IPR020025">
    <property type="entry name" value="PseB"/>
</dbReference>
<comment type="similarity">
    <text evidence="1">Belongs to the polysaccharide synthase family.</text>
</comment>
<evidence type="ECO:0000313" key="3">
    <source>
        <dbReference type="EMBL" id="MBS2966141.1"/>
    </source>
</evidence>
<dbReference type="Pfam" id="PF02719">
    <property type="entry name" value="Polysacc_synt_2"/>
    <property type="match status" value="1"/>
</dbReference>
<gene>
    <name evidence="3" type="primary">pseB</name>
    <name evidence="3" type="ORF">KGA66_24055</name>
</gene>
<accession>A0A8J8BFF9</accession>
<dbReference type="PANTHER" id="PTHR43318:SF2">
    <property type="entry name" value="UDP-N-ACETYLGLUCOSAMINE 4,6-DEHYDRATASE (INVERTING)"/>
    <property type="match status" value="1"/>
</dbReference>
<evidence type="ECO:0000259" key="2">
    <source>
        <dbReference type="Pfam" id="PF02719"/>
    </source>
</evidence>
<dbReference type="AlphaFoldDB" id="A0A8J8BFF9"/>
<evidence type="ECO:0000313" key="4">
    <source>
        <dbReference type="Proteomes" id="UP000677913"/>
    </source>
</evidence>
<name>A0A8J8BFF9_9ACTN</name>
<sequence>MSAIVPYDLYGKSILVTGGTGSFGRVFVRRVLKEFAPRRLVVLSRDEFKQFEMAASINGSNVRYVVGDVRDQSRLGRLFSGIDVVVHAAALKQVPTAEFNPIECIRTNVLGAENVINAALDAGVERVVALSTDKATNPINLYGATKLCSDKLFIAANGLGGENGTRFSVVRYGNVVGSRGSVIPFFEERRASGTLPITDPRMTRFWITLERGAEFVIQVLSMMSRGEIFVPKQPNMRMVDLARAIAPECAQQIIGIRPGEKIHEVLIPADEARHTLEFDDFFVIVPAFHEAWGTKPPQTYAGQVGKPVATGFEYRSNDEADRLSTAELRSLIYPQAATTAAPDQPRR</sequence>
<dbReference type="Proteomes" id="UP000677913">
    <property type="component" value="Unassembled WGS sequence"/>
</dbReference>